<evidence type="ECO:0000313" key="2">
    <source>
        <dbReference type="EMBL" id="GBO30757.1"/>
    </source>
</evidence>
<sequence length="129" mass="14952">MTFAPKSFFPAYSSRKNRHVIHGGSKDCFDTPCLRRFEVPDLFPHTQFSSSPKRWIFDFTFNMVQSRRGVPISAKPLFSRYPRSEILKRPSGHSNQISNYLEFQTSNPFAPIFIGFPFPCSKNLGIEQR</sequence>
<name>A0A4Y2VZ77_ARAVE</name>
<organism evidence="1 3">
    <name type="scientific">Araneus ventricosus</name>
    <name type="common">Orbweaver spider</name>
    <name type="synonym">Epeira ventricosa</name>
    <dbReference type="NCBI Taxonomy" id="182803"/>
    <lineage>
        <taxon>Eukaryota</taxon>
        <taxon>Metazoa</taxon>
        <taxon>Ecdysozoa</taxon>
        <taxon>Arthropoda</taxon>
        <taxon>Chelicerata</taxon>
        <taxon>Arachnida</taxon>
        <taxon>Araneae</taxon>
        <taxon>Araneomorphae</taxon>
        <taxon>Entelegynae</taxon>
        <taxon>Araneoidea</taxon>
        <taxon>Araneidae</taxon>
        <taxon>Araneus</taxon>
    </lineage>
</organism>
<dbReference type="EMBL" id="BGPR01053961">
    <property type="protein sequence ID" value="GBO30757.1"/>
    <property type="molecule type" value="Genomic_DNA"/>
</dbReference>
<dbReference type="Proteomes" id="UP000499080">
    <property type="component" value="Unassembled WGS sequence"/>
</dbReference>
<reference evidence="1 3" key="1">
    <citation type="journal article" date="2019" name="Sci. Rep.">
        <title>Orb-weaving spider Araneus ventricosus genome elucidates the spidroin gene catalogue.</title>
        <authorList>
            <person name="Kono N."/>
            <person name="Nakamura H."/>
            <person name="Ohtoshi R."/>
            <person name="Moran D.A.P."/>
            <person name="Shinohara A."/>
            <person name="Yoshida Y."/>
            <person name="Fujiwara M."/>
            <person name="Mori M."/>
            <person name="Tomita M."/>
            <person name="Arakawa K."/>
        </authorList>
    </citation>
    <scope>NUCLEOTIDE SEQUENCE [LARGE SCALE GENOMIC DNA]</scope>
</reference>
<gene>
    <name evidence="2" type="ORF">AVEN_165058_1</name>
    <name evidence="1" type="ORF">AVEN_249465_1</name>
</gene>
<dbReference type="AlphaFoldDB" id="A0A4Y2VZ77"/>
<evidence type="ECO:0000313" key="1">
    <source>
        <dbReference type="EMBL" id="GBO30753.1"/>
    </source>
</evidence>
<evidence type="ECO:0000313" key="3">
    <source>
        <dbReference type="Proteomes" id="UP000499080"/>
    </source>
</evidence>
<keyword evidence="3" id="KW-1185">Reference proteome</keyword>
<accession>A0A4Y2VZ77</accession>
<protein>
    <submittedName>
        <fullName evidence="1">Uncharacterized protein</fullName>
    </submittedName>
</protein>
<dbReference type="EMBL" id="BGPR01053954">
    <property type="protein sequence ID" value="GBO30753.1"/>
    <property type="molecule type" value="Genomic_DNA"/>
</dbReference>
<comment type="caution">
    <text evidence="1">The sequence shown here is derived from an EMBL/GenBank/DDBJ whole genome shotgun (WGS) entry which is preliminary data.</text>
</comment>
<proteinExistence type="predicted"/>